<organism evidence="2 3">
    <name type="scientific">Photobacterium damselae subsp. damselae</name>
    <name type="common">Listonella damsela</name>
    <dbReference type="NCBI Taxonomy" id="85581"/>
    <lineage>
        <taxon>Bacteria</taxon>
        <taxon>Pseudomonadati</taxon>
        <taxon>Pseudomonadota</taxon>
        <taxon>Gammaproteobacteria</taxon>
        <taxon>Vibrionales</taxon>
        <taxon>Vibrionaceae</taxon>
        <taxon>Photobacterium</taxon>
    </lineage>
</organism>
<evidence type="ECO:0000313" key="3">
    <source>
        <dbReference type="Proteomes" id="UP000533429"/>
    </source>
</evidence>
<evidence type="ECO:0000313" key="2">
    <source>
        <dbReference type="EMBL" id="NVP03387.1"/>
    </source>
</evidence>
<dbReference type="PANTHER" id="PTHR12526:SF630">
    <property type="entry name" value="GLYCOSYLTRANSFERASE"/>
    <property type="match status" value="1"/>
</dbReference>
<dbReference type="Pfam" id="PF00534">
    <property type="entry name" value="Glycos_transf_1"/>
    <property type="match status" value="1"/>
</dbReference>
<dbReference type="InterPro" id="IPR001296">
    <property type="entry name" value="Glyco_trans_1"/>
</dbReference>
<dbReference type="SUPFAM" id="SSF53756">
    <property type="entry name" value="UDP-Glycosyltransferase/glycogen phosphorylase"/>
    <property type="match status" value="1"/>
</dbReference>
<reference evidence="2 3" key="1">
    <citation type="submission" date="2020-06" db="EMBL/GenBank/DDBJ databases">
        <title>Photobacterium damselae subsp. damselae comparative genomics.</title>
        <authorList>
            <person name="Osorio C.R."/>
        </authorList>
    </citation>
    <scope>NUCLEOTIDE SEQUENCE [LARGE SCALE GENOMIC DNA]</scope>
    <source>
        <strain evidence="2 3">TW250/03</strain>
    </source>
</reference>
<dbReference type="CDD" id="cd03801">
    <property type="entry name" value="GT4_PimA-like"/>
    <property type="match status" value="1"/>
</dbReference>
<sequence length="351" mass="39610">MTILIVVPSAIYGGGEVYVENLINANNGREIHLLSACNDLNDRVKSKCTVHSFNKDVVCFNLYKILFLIKINRIVNKYEIESVFLNGLPEIGIYCNYIRARKIFCVGHSNEYWLRCNTLKSKIKKVLLGSYEDKLTKFIAINQEVVKSARYNKKLSQKTVLIYSSVPKVHVKKCKTDNDIVFGRIGRLCDGKGNEFLLDNFKKLSEKYGDVRLLFAGSGILEKELIEKVNSLGLSDKVTFLGQVEKNIFFSKIDIMISPSDFEAFPLVILEAMSCNTPIISTNVGGVSEMITNNESGLLIEPRDDESLLTSMSTLIDNQKLRESLASKGKETYDSKFNFNTSIDKIYNLIS</sequence>
<proteinExistence type="predicted"/>
<dbReference type="GO" id="GO:1901135">
    <property type="term" value="P:carbohydrate derivative metabolic process"/>
    <property type="evidence" value="ECO:0007669"/>
    <property type="project" value="UniProtKB-ARBA"/>
</dbReference>
<keyword evidence="2" id="KW-0808">Transferase</keyword>
<dbReference type="Proteomes" id="UP000533429">
    <property type="component" value="Unassembled WGS sequence"/>
</dbReference>
<gene>
    <name evidence="2" type="ORF">HWA77_24595</name>
</gene>
<name>A0A850QUG9_PHODD</name>
<dbReference type="GO" id="GO:0016757">
    <property type="term" value="F:glycosyltransferase activity"/>
    <property type="evidence" value="ECO:0007669"/>
    <property type="project" value="InterPro"/>
</dbReference>
<comment type="caution">
    <text evidence="2">The sequence shown here is derived from an EMBL/GenBank/DDBJ whole genome shotgun (WGS) entry which is preliminary data.</text>
</comment>
<evidence type="ECO:0000259" key="1">
    <source>
        <dbReference type="Pfam" id="PF00534"/>
    </source>
</evidence>
<dbReference type="EMBL" id="JABXOR010001596">
    <property type="protein sequence ID" value="NVP03387.1"/>
    <property type="molecule type" value="Genomic_DNA"/>
</dbReference>
<feature type="domain" description="Glycosyl transferase family 1" evidence="1">
    <location>
        <begin position="173"/>
        <end position="331"/>
    </location>
</feature>
<dbReference type="Gene3D" id="3.40.50.2000">
    <property type="entry name" value="Glycogen Phosphorylase B"/>
    <property type="match status" value="2"/>
</dbReference>
<protein>
    <submittedName>
        <fullName evidence="2">Glycosyltransferase family 4 protein</fullName>
    </submittedName>
</protein>
<dbReference type="PANTHER" id="PTHR12526">
    <property type="entry name" value="GLYCOSYLTRANSFERASE"/>
    <property type="match status" value="1"/>
</dbReference>
<accession>A0A850QUG9</accession>
<dbReference type="AlphaFoldDB" id="A0A850QUG9"/>